<organismHost>
    <name type="scientific">Pseudomonas aeruginosa</name>
    <dbReference type="NCBI Taxonomy" id="287"/>
</organismHost>
<dbReference type="Proteomes" id="UP000002083">
    <property type="component" value="Segment"/>
</dbReference>
<reference evidence="2 3" key="1">
    <citation type="journal article" date="2008" name="J. Bacteriol.">
        <title>The genome and structural proteome of YuA, a new Pseudomonas aeruginosa phage resembling M6.</title>
        <authorList>
            <person name="Ceyssens P.J."/>
            <person name="Mesyanzhinov V."/>
            <person name="Sykilinda N."/>
            <person name="Briers Y."/>
            <person name="Roucourt B."/>
            <person name="Lavigne R."/>
            <person name="Robben J."/>
            <person name="Domashin A."/>
            <person name="Miroshnikov K."/>
            <person name="Volckaert G."/>
            <person name="Hertveldt K."/>
        </authorList>
    </citation>
    <scope>NUCLEOTIDE SEQUENCE</scope>
</reference>
<dbReference type="InterPro" id="IPR025475">
    <property type="entry name" value="DUF4326"/>
</dbReference>
<dbReference type="Pfam" id="PF14216">
    <property type="entry name" value="DUF4326"/>
    <property type="match status" value="1"/>
</dbReference>
<dbReference type="RefSeq" id="YP_001595845.1">
    <property type="nucleotide sequence ID" value="NC_010116.1"/>
</dbReference>
<feature type="domain" description="DUF4326" evidence="1">
    <location>
        <begin position="3"/>
        <end position="50"/>
    </location>
</feature>
<keyword evidence="3" id="KW-1185">Reference proteome</keyword>
<accession>A9J526</accession>
<dbReference type="GeneID" id="5797745"/>
<gene>
    <name evidence="2" type="primary">gp22</name>
</gene>
<dbReference type="OrthoDB" id="19153at10239"/>
<protein>
    <recommendedName>
        <fullName evidence="1">DUF4326 domain-containing protein</fullName>
    </recommendedName>
</protein>
<organism evidence="2 3">
    <name type="scientific">Pseudomonas phage YuA</name>
    <dbReference type="NCBI Taxonomy" id="462590"/>
    <lineage>
        <taxon>Viruses</taxon>
        <taxon>Duplodnaviria</taxon>
        <taxon>Heunggongvirae</taxon>
        <taxon>Uroviricota</taxon>
        <taxon>Caudoviricetes</taxon>
        <taxon>Mesyanzhinovviridae</taxon>
        <taxon>Rabinowitzvirinae</taxon>
        <taxon>Yuavirus</taxon>
        <taxon>Yuavirus yua</taxon>
    </lineage>
</organism>
<sequence length="65" mass="7007">MAGSRAEAIARYRAWIVTQPELLAALPALRGKRLGCVCKPKACHGDVLVELIEGPDPEPAQRSLL</sequence>
<evidence type="ECO:0000313" key="2">
    <source>
        <dbReference type="EMBL" id="CAO77777.1"/>
    </source>
</evidence>
<proteinExistence type="predicted"/>
<evidence type="ECO:0000313" key="3">
    <source>
        <dbReference type="Proteomes" id="UP000002083"/>
    </source>
</evidence>
<dbReference type="KEGG" id="vg:5797745"/>
<evidence type="ECO:0000259" key="1">
    <source>
        <dbReference type="Pfam" id="PF14216"/>
    </source>
</evidence>
<dbReference type="EMBL" id="AM749441">
    <property type="protein sequence ID" value="CAO77777.1"/>
    <property type="molecule type" value="Genomic_DNA"/>
</dbReference>
<name>A9J526_BPPYU</name>